<sequence>MNSQTFKPEDYPVVLFDSQCLICDGFVKQVIKWDQDEALKFSGLQSTKAIYEINRRGIPMPKDGSVVLLFEDRYATESDAVIEIVEITGTSSLLSTLLRKFPKIWRDSLYRWVAQNRYRFYKKRDHCPLPEPSEAGRFV</sequence>
<evidence type="ECO:0000313" key="2">
    <source>
        <dbReference type="Proteomes" id="UP000753961"/>
    </source>
</evidence>
<dbReference type="EMBL" id="JAHVHU010000006">
    <property type="protein sequence ID" value="MBY5957743.1"/>
    <property type="molecule type" value="Genomic_DNA"/>
</dbReference>
<gene>
    <name evidence="1" type="ORF">KUV50_06360</name>
</gene>
<dbReference type="Proteomes" id="UP000753961">
    <property type="component" value="Unassembled WGS sequence"/>
</dbReference>
<protein>
    <submittedName>
        <fullName evidence="1">DUF393 domain-containing protein</fullName>
    </submittedName>
</protein>
<keyword evidence="2" id="KW-1185">Reference proteome</keyword>
<accession>A0A953HNE3</accession>
<name>A0A953HNE3_9BACT</name>
<dbReference type="GO" id="GO:0015035">
    <property type="term" value="F:protein-disulfide reductase activity"/>
    <property type="evidence" value="ECO:0007669"/>
    <property type="project" value="InterPro"/>
</dbReference>
<dbReference type="InterPro" id="IPR007263">
    <property type="entry name" value="DCC1-like"/>
</dbReference>
<reference evidence="1" key="1">
    <citation type="submission" date="2021-06" db="EMBL/GenBank/DDBJ databases">
        <title>44 bacteria genomes isolated from Dapeng, Shenzhen.</title>
        <authorList>
            <person name="Zheng W."/>
            <person name="Yu S."/>
            <person name="Huang Y."/>
        </authorList>
    </citation>
    <scope>NUCLEOTIDE SEQUENCE</scope>
    <source>
        <strain evidence="1">DP5N28-2</strain>
    </source>
</reference>
<proteinExistence type="predicted"/>
<evidence type="ECO:0000313" key="1">
    <source>
        <dbReference type="EMBL" id="MBY5957743.1"/>
    </source>
</evidence>
<dbReference type="PANTHER" id="PTHR33639">
    <property type="entry name" value="THIOL-DISULFIDE OXIDOREDUCTASE DCC"/>
    <property type="match status" value="1"/>
</dbReference>
<dbReference type="Pfam" id="PF04134">
    <property type="entry name" value="DCC1-like"/>
    <property type="match status" value="1"/>
</dbReference>
<dbReference type="InterPro" id="IPR052927">
    <property type="entry name" value="DCC_oxidoreductase"/>
</dbReference>
<dbReference type="AlphaFoldDB" id="A0A953HNE3"/>
<organism evidence="1 2">
    <name type="scientific">Membranihabitans marinus</name>
    <dbReference type="NCBI Taxonomy" id="1227546"/>
    <lineage>
        <taxon>Bacteria</taxon>
        <taxon>Pseudomonadati</taxon>
        <taxon>Bacteroidota</taxon>
        <taxon>Saprospiria</taxon>
        <taxon>Saprospirales</taxon>
        <taxon>Saprospiraceae</taxon>
        <taxon>Membranihabitans</taxon>
    </lineage>
</organism>
<dbReference type="RefSeq" id="WP_222579266.1">
    <property type="nucleotide sequence ID" value="NZ_JAHVHU010000006.1"/>
</dbReference>
<comment type="caution">
    <text evidence="1">The sequence shown here is derived from an EMBL/GenBank/DDBJ whole genome shotgun (WGS) entry which is preliminary data.</text>
</comment>
<dbReference type="PANTHER" id="PTHR33639:SF2">
    <property type="entry name" value="DUF393 DOMAIN-CONTAINING PROTEIN"/>
    <property type="match status" value="1"/>
</dbReference>